<organism evidence="2">
    <name type="scientific">Odontella aurita</name>
    <dbReference type="NCBI Taxonomy" id="265563"/>
    <lineage>
        <taxon>Eukaryota</taxon>
        <taxon>Sar</taxon>
        <taxon>Stramenopiles</taxon>
        <taxon>Ochrophyta</taxon>
        <taxon>Bacillariophyta</taxon>
        <taxon>Mediophyceae</taxon>
        <taxon>Biddulphiophycidae</taxon>
        <taxon>Eupodiscales</taxon>
        <taxon>Odontellaceae</taxon>
        <taxon>Odontella</taxon>
    </lineage>
</organism>
<reference evidence="2" key="1">
    <citation type="submission" date="2021-01" db="EMBL/GenBank/DDBJ databases">
        <authorList>
            <person name="Corre E."/>
            <person name="Pelletier E."/>
            <person name="Niang G."/>
            <person name="Scheremetjew M."/>
            <person name="Finn R."/>
            <person name="Kale V."/>
            <person name="Holt S."/>
            <person name="Cochrane G."/>
            <person name="Meng A."/>
            <person name="Brown T."/>
            <person name="Cohen L."/>
        </authorList>
    </citation>
    <scope>NUCLEOTIDE SEQUENCE</scope>
    <source>
        <strain evidence="2">Isolate 1302-5</strain>
    </source>
</reference>
<evidence type="ECO:0000256" key="1">
    <source>
        <dbReference type="SAM" id="MobiDB-lite"/>
    </source>
</evidence>
<name>A0A7S4MDH0_9STRA</name>
<protein>
    <submittedName>
        <fullName evidence="2">Uncharacterized protein</fullName>
    </submittedName>
</protein>
<feature type="compositionally biased region" description="Polar residues" evidence="1">
    <location>
        <begin position="47"/>
        <end position="65"/>
    </location>
</feature>
<accession>A0A7S4MDH0</accession>
<sequence length="348" mass="37882">MLQANAPLNCLLVMNSFVTNGGEKVETASAKTQQREKMVELAPQVAGASTSTVTTGKRPNRSTSSVKEEAGLLRPAKVPHLVRVDAKKDGSEDSVPSARDDDSVPANHRLEPRLTYSPSSGTTKEKVDVTVATPPPPAPARSWYEVALSEIDSMPSWRTLERMELALVGLVQRTRSRRASIYTAELRALRSTLPQGPEGESDEGTAATECSHCGARFYPDDEEKERDGSSSASWRQMKCSLCGRSDLCSDCAPTECGSCSKLVCTECLQTCGACGSERCWSCVKECHGCGDEYCRKCGSKCARCEEEFCNKCVTKRGLESRESKEKKEDDRKVCCISCEYTIGKEAGP</sequence>
<gene>
    <name evidence="2" type="ORF">OAUR00152_LOCUS6223</name>
</gene>
<proteinExistence type="predicted"/>
<evidence type="ECO:0000313" key="2">
    <source>
        <dbReference type="EMBL" id="CAE2215362.1"/>
    </source>
</evidence>
<dbReference type="EMBL" id="HBKQ01009305">
    <property type="protein sequence ID" value="CAE2215362.1"/>
    <property type="molecule type" value="Transcribed_RNA"/>
</dbReference>
<feature type="compositionally biased region" description="Basic and acidic residues" evidence="1">
    <location>
        <begin position="98"/>
        <end position="112"/>
    </location>
</feature>
<feature type="region of interest" description="Disordered" evidence="1">
    <location>
        <begin position="42"/>
        <end position="138"/>
    </location>
</feature>
<dbReference type="AlphaFoldDB" id="A0A7S4MDH0"/>
<feature type="compositionally biased region" description="Basic and acidic residues" evidence="1">
    <location>
        <begin position="82"/>
        <end position="91"/>
    </location>
</feature>